<dbReference type="KEGG" id="sami:SAMIE_1006000"/>
<reference evidence="1 2" key="1">
    <citation type="submission" date="2018-05" db="EMBL/GenBank/DDBJ databases">
        <title>Complete Genome Sequence of the Nonylphenol-Degrading Bacterium Sphingobium amiense DSM 16289T.</title>
        <authorList>
            <person name="Ootsuka M."/>
            <person name="Nishizawa T."/>
            <person name="Ohta H."/>
        </authorList>
    </citation>
    <scope>NUCLEOTIDE SEQUENCE [LARGE SCALE GENOMIC DNA]</scope>
    <source>
        <strain evidence="1 2">DSM 16289</strain>
    </source>
</reference>
<proteinExistence type="predicted"/>
<dbReference type="Proteomes" id="UP000279959">
    <property type="component" value="Chromosome"/>
</dbReference>
<gene>
    <name evidence="1" type="ORF">SAMIE_1006000</name>
</gene>
<evidence type="ECO:0000313" key="2">
    <source>
        <dbReference type="Proteomes" id="UP000279959"/>
    </source>
</evidence>
<accession>A0A494WA69</accession>
<dbReference type="EMBL" id="AP018664">
    <property type="protein sequence ID" value="BBD97099.1"/>
    <property type="molecule type" value="Genomic_DNA"/>
</dbReference>
<protein>
    <submittedName>
        <fullName evidence="1">Uncharacterized protein</fullName>
    </submittedName>
</protein>
<keyword evidence="2" id="KW-1185">Reference proteome</keyword>
<dbReference type="AlphaFoldDB" id="A0A494WA69"/>
<sequence length="120" mass="13727">MSEVTLTAVDTDATIQGMLDKRRKWLASCERTLELLTPEWELFETRAGHDTYVARLYADHFSEARTHRKEIAALEATRALSAEVEALRKLAREYRPTMDKEVLHSWAADVAALLNKEPAR</sequence>
<name>A0A494WA69_9SPHN</name>
<dbReference type="RefSeq" id="WP_066703881.1">
    <property type="nucleotide sequence ID" value="NZ_AP018664.1"/>
</dbReference>
<evidence type="ECO:0000313" key="1">
    <source>
        <dbReference type="EMBL" id="BBD97099.1"/>
    </source>
</evidence>
<organism evidence="1 2">
    <name type="scientific">Sphingobium amiense</name>
    <dbReference type="NCBI Taxonomy" id="135719"/>
    <lineage>
        <taxon>Bacteria</taxon>
        <taxon>Pseudomonadati</taxon>
        <taxon>Pseudomonadota</taxon>
        <taxon>Alphaproteobacteria</taxon>
        <taxon>Sphingomonadales</taxon>
        <taxon>Sphingomonadaceae</taxon>
        <taxon>Sphingobium</taxon>
    </lineage>
</organism>